<gene>
    <name evidence="3" type="ORF">KIF53_13910</name>
</gene>
<proteinExistence type="predicted"/>
<evidence type="ECO:0000256" key="1">
    <source>
        <dbReference type="SAM" id="Phobius"/>
    </source>
</evidence>
<dbReference type="Pfam" id="PF23127">
    <property type="entry name" value="DotM_C"/>
    <property type="match status" value="1"/>
</dbReference>
<organism evidence="3 4">
    <name type="scientific">Chromobacterium subtsugae</name>
    <dbReference type="NCBI Taxonomy" id="251747"/>
    <lineage>
        <taxon>Bacteria</taxon>
        <taxon>Pseudomonadati</taxon>
        <taxon>Pseudomonadota</taxon>
        <taxon>Betaproteobacteria</taxon>
        <taxon>Neisseriales</taxon>
        <taxon>Chromobacteriaceae</taxon>
        <taxon>Chromobacterium</taxon>
    </lineage>
</organism>
<dbReference type="RefSeq" id="WP_043580163.1">
    <property type="nucleotide sequence ID" value="NZ_CP142381.1"/>
</dbReference>
<feature type="transmembrane region" description="Helical" evidence="1">
    <location>
        <begin position="16"/>
        <end position="38"/>
    </location>
</feature>
<keyword evidence="1" id="KW-0812">Transmembrane</keyword>
<sequence>MAARNGGGGGGGDDKVFVIIAALALAGLAIYFAPHLWLKWMQSTYSRYLFLAKIPVLGAPFAHGAEWLREQPTLARAIALDYALGWLIALPIAPLLLKHIRKEHAVRRVWSGRPANRQTFNKVIRARGLDPKERQLYQVAEWMRLNGLDHEAADFDEKFLAALEKQVGEPSNPNDPLLVGFARKLGVSPKLVKLACDKHAYRSTAMVRLLHHHREKNGVVRCDWARPILFRHDHPELWAALASVGRKTVFMEGVGVMAHYYMELAERKPLRDVRLYGCLVIMRRYLNLTIQQILQQRGMPVPGG</sequence>
<protein>
    <recommendedName>
        <fullName evidence="2">DotM C-terminal cytoplasmic domain-containing protein</fullName>
    </recommendedName>
</protein>
<name>A0ABS7FF80_9NEIS</name>
<dbReference type="EMBL" id="JAHDTB010000011">
    <property type="protein sequence ID" value="MBW8288726.1"/>
    <property type="molecule type" value="Genomic_DNA"/>
</dbReference>
<dbReference type="Proteomes" id="UP000711178">
    <property type="component" value="Unassembled WGS sequence"/>
</dbReference>
<keyword evidence="1" id="KW-0472">Membrane</keyword>
<reference evidence="3 4" key="1">
    <citation type="submission" date="2021-05" db="EMBL/GenBank/DDBJ databases">
        <title>Draft Whole Genome Sequencing Of Biosensor Chromobacterium violaceum Strain CV026 Reveals A Regulatory RNA In Chromobacterium violaceum Phenotype Regulatory Network.</title>
        <authorList>
            <person name="Hong K.W."/>
            <person name="Chan K.G."/>
            <person name="Chang C.-Y."/>
        </authorList>
    </citation>
    <scope>NUCLEOTIDE SEQUENCE [LARGE SCALE GENOMIC DNA]</scope>
    <source>
        <strain evidence="3 4">ATCC 31532</strain>
    </source>
</reference>
<feature type="transmembrane region" description="Helical" evidence="1">
    <location>
        <begin position="74"/>
        <end position="97"/>
    </location>
</feature>
<accession>A0ABS7FF80</accession>
<dbReference type="GeneID" id="89686319"/>
<evidence type="ECO:0000313" key="3">
    <source>
        <dbReference type="EMBL" id="MBW8288726.1"/>
    </source>
</evidence>
<feature type="domain" description="DotM C-terminal cytoplasmic" evidence="2">
    <location>
        <begin position="131"/>
        <end position="270"/>
    </location>
</feature>
<dbReference type="InterPro" id="IPR056464">
    <property type="entry name" value="DotM_C"/>
</dbReference>
<comment type="caution">
    <text evidence="3">The sequence shown here is derived from an EMBL/GenBank/DDBJ whole genome shotgun (WGS) entry which is preliminary data.</text>
</comment>
<keyword evidence="4" id="KW-1185">Reference proteome</keyword>
<evidence type="ECO:0000259" key="2">
    <source>
        <dbReference type="Pfam" id="PF23127"/>
    </source>
</evidence>
<keyword evidence="1" id="KW-1133">Transmembrane helix</keyword>
<evidence type="ECO:0000313" key="4">
    <source>
        <dbReference type="Proteomes" id="UP000711178"/>
    </source>
</evidence>